<evidence type="ECO:0000313" key="4">
    <source>
        <dbReference type="Proteomes" id="UP000177354"/>
    </source>
</evidence>
<evidence type="ECO:0008006" key="5">
    <source>
        <dbReference type="Google" id="ProtNLM"/>
    </source>
</evidence>
<accession>A0A1F5Z7F4</accession>
<dbReference type="AlphaFoldDB" id="A0A1F5Z7F4"/>
<gene>
    <name evidence="3" type="ORF">A2777_01840</name>
</gene>
<proteinExistence type="predicted"/>
<organism evidence="3 4">
    <name type="scientific">Candidatus Gottesmanbacteria bacterium RIFCSPHIGHO2_01_FULL_40_15</name>
    <dbReference type="NCBI Taxonomy" id="1798376"/>
    <lineage>
        <taxon>Bacteria</taxon>
        <taxon>Candidatus Gottesmaniibacteriota</taxon>
    </lineage>
</organism>
<dbReference type="Proteomes" id="UP000177354">
    <property type="component" value="Unassembled WGS sequence"/>
</dbReference>
<dbReference type="Pfam" id="PF05137">
    <property type="entry name" value="PilN"/>
    <property type="match status" value="1"/>
</dbReference>
<evidence type="ECO:0000256" key="2">
    <source>
        <dbReference type="SAM" id="Phobius"/>
    </source>
</evidence>
<keyword evidence="2" id="KW-1133">Transmembrane helix</keyword>
<evidence type="ECO:0000256" key="1">
    <source>
        <dbReference type="SAM" id="Coils"/>
    </source>
</evidence>
<feature type="coiled-coil region" evidence="1">
    <location>
        <begin position="62"/>
        <end position="96"/>
    </location>
</feature>
<dbReference type="EMBL" id="MFJF01000005">
    <property type="protein sequence ID" value="OGG08107.1"/>
    <property type="molecule type" value="Genomic_DNA"/>
</dbReference>
<keyword evidence="2" id="KW-0472">Membrane</keyword>
<feature type="transmembrane region" description="Helical" evidence="2">
    <location>
        <begin position="33"/>
        <end position="53"/>
    </location>
</feature>
<reference evidence="3 4" key="1">
    <citation type="journal article" date="2016" name="Nat. Commun.">
        <title>Thousands of microbial genomes shed light on interconnected biogeochemical processes in an aquifer system.</title>
        <authorList>
            <person name="Anantharaman K."/>
            <person name="Brown C.T."/>
            <person name="Hug L.A."/>
            <person name="Sharon I."/>
            <person name="Castelle C.J."/>
            <person name="Probst A.J."/>
            <person name="Thomas B.C."/>
            <person name="Singh A."/>
            <person name="Wilkins M.J."/>
            <person name="Karaoz U."/>
            <person name="Brodie E.L."/>
            <person name="Williams K.H."/>
            <person name="Hubbard S.S."/>
            <person name="Banfield J.F."/>
        </authorList>
    </citation>
    <scope>NUCLEOTIDE SEQUENCE [LARGE SCALE GENOMIC DNA]</scope>
</reference>
<keyword evidence="1" id="KW-0175">Coiled coil</keyword>
<comment type="caution">
    <text evidence="3">The sequence shown here is derived from an EMBL/GenBank/DDBJ whole genome shotgun (WGS) entry which is preliminary data.</text>
</comment>
<dbReference type="InterPro" id="IPR007813">
    <property type="entry name" value="PilN"/>
</dbReference>
<name>A0A1F5Z7F4_9BACT</name>
<evidence type="ECO:0000313" key="3">
    <source>
        <dbReference type="EMBL" id="OGG08107.1"/>
    </source>
</evidence>
<sequence length="185" mass="21700">MPASKQKTSINLVIKPEEQLNLSSQFLNWALTYGRYIIIIIQIVVLSVFFMRFKFDRDRTDLRETVSQKKALIESITEMENEIRKVQKKLADIKLITTEQDIYLRLINFLEDNTPVETTFSLLSFSSDKVSFVAVAQDLKTFNYLLKRIQDEKLFTDIALEDLKRRADGKVEFRVMTKLVTKSYE</sequence>
<keyword evidence="2" id="KW-0812">Transmembrane</keyword>
<protein>
    <recommendedName>
        <fullName evidence="5">Fimbrial assembly protein</fullName>
    </recommendedName>
</protein>